<keyword evidence="3" id="KW-1185">Reference proteome</keyword>
<gene>
    <name evidence="2" type="ORF">U27_00091</name>
</gene>
<evidence type="ECO:0000313" key="2">
    <source>
        <dbReference type="EMBL" id="GAK60200.1"/>
    </source>
</evidence>
<feature type="compositionally biased region" description="Pro residues" evidence="1">
    <location>
        <begin position="86"/>
        <end position="102"/>
    </location>
</feature>
<protein>
    <submittedName>
        <fullName evidence="2">Uncharacterized protein</fullName>
    </submittedName>
</protein>
<reference evidence="2" key="1">
    <citation type="journal article" date="2015" name="PeerJ">
        <title>First genomic representation of candidate bacterial phylum KSB3 points to enhanced environmental sensing as a trigger of wastewater bulking.</title>
        <authorList>
            <person name="Sekiguchi Y."/>
            <person name="Ohashi A."/>
            <person name="Parks D.H."/>
            <person name="Yamauchi T."/>
            <person name="Tyson G.W."/>
            <person name="Hugenholtz P."/>
        </authorList>
    </citation>
    <scope>NUCLEOTIDE SEQUENCE [LARGE SCALE GENOMIC DNA]</scope>
</reference>
<feature type="compositionally biased region" description="Low complexity" evidence="1">
    <location>
        <begin position="103"/>
        <end position="112"/>
    </location>
</feature>
<dbReference type="InterPro" id="IPR051441">
    <property type="entry name" value="SelW_related"/>
</dbReference>
<evidence type="ECO:0000313" key="3">
    <source>
        <dbReference type="Proteomes" id="UP000030661"/>
    </source>
</evidence>
<feature type="compositionally biased region" description="Pro residues" evidence="1">
    <location>
        <begin position="50"/>
        <end position="72"/>
    </location>
</feature>
<dbReference type="PANTHER" id="PTHR15124">
    <property type="entry name" value="SELENOPROTEIN W"/>
    <property type="match status" value="1"/>
</dbReference>
<dbReference type="PROSITE" id="PS51257">
    <property type="entry name" value="PROKAR_LIPOPROTEIN"/>
    <property type="match status" value="1"/>
</dbReference>
<organism evidence="2">
    <name type="scientific">Vecturithrix granuli</name>
    <dbReference type="NCBI Taxonomy" id="1499967"/>
    <lineage>
        <taxon>Bacteria</taxon>
        <taxon>Candidatus Moduliflexota</taxon>
        <taxon>Candidatus Vecturitrichia</taxon>
        <taxon>Candidatus Vecturitrichales</taxon>
        <taxon>Candidatus Vecturitrichaceae</taxon>
        <taxon>Candidatus Vecturithrix</taxon>
    </lineage>
</organism>
<proteinExistence type="predicted"/>
<name>A0A081C6J5_VECG1</name>
<feature type="compositionally biased region" description="Low complexity" evidence="1">
    <location>
        <begin position="73"/>
        <end position="85"/>
    </location>
</feature>
<feature type="region of interest" description="Disordered" evidence="1">
    <location>
        <begin position="44"/>
        <end position="112"/>
    </location>
</feature>
<dbReference type="AlphaFoldDB" id="A0A081C6J5"/>
<dbReference type="HOGENOM" id="CLU_1308103_0_0_0"/>
<dbReference type="Proteomes" id="UP000030661">
    <property type="component" value="Unassembled WGS sequence"/>
</dbReference>
<dbReference type="EMBL" id="DF820472">
    <property type="protein sequence ID" value="GAK60200.1"/>
    <property type="molecule type" value="Genomic_DNA"/>
</dbReference>
<evidence type="ECO:0000256" key="1">
    <source>
        <dbReference type="SAM" id="MobiDB-lite"/>
    </source>
</evidence>
<accession>A0A081C6J5</accession>
<dbReference type="STRING" id="1499967.U27_00091"/>
<sequence length="210" mass="22258">MKKFTNYPVSLLLAVCVGGLAIASCGIFELFGERDSNPTTPCIELIPTATPTPTPTPKPTPTPRRTPTPQPTPTHSLTPTPTITITPPPTPTPTLTPTPTITPTPTLTVTPTPTLTPTPMVYTISSSESYYMGYTCSGGSISPLGMVSVTEGDNQSFVVTTNWIYTGDCSSVNVYIDGSGTPVYSGSGPYTYTFSNVTDNHTINAEFSYF</sequence>
<dbReference type="PANTHER" id="PTHR15124:SF27">
    <property type="entry name" value="MIGRATION AND INVASION ENHANCER 1"/>
    <property type="match status" value="1"/>
</dbReference>